<proteinExistence type="predicted"/>
<reference evidence="2" key="1">
    <citation type="journal article" date="2019" name="Int. J. Syst. Evol. Microbiol.">
        <title>The Global Catalogue of Microorganisms (GCM) 10K type strain sequencing project: providing services to taxonomists for standard genome sequencing and annotation.</title>
        <authorList>
            <consortium name="The Broad Institute Genomics Platform"/>
            <consortium name="The Broad Institute Genome Sequencing Center for Infectious Disease"/>
            <person name="Wu L."/>
            <person name="Ma J."/>
        </authorList>
    </citation>
    <scope>NUCLEOTIDE SEQUENCE [LARGE SCALE GENOMIC DNA]</scope>
    <source>
        <strain evidence="2">JCM 19173</strain>
    </source>
</reference>
<comment type="caution">
    <text evidence="1">The sequence shown here is derived from an EMBL/GenBank/DDBJ whole genome shotgun (WGS) entry which is preliminary data.</text>
</comment>
<name>A0ABQ2FR18_9DEIO</name>
<protein>
    <submittedName>
        <fullName evidence="1">Uncharacterized protein</fullName>
    </submittedName>
</protein>
<accession>A0ABQ2FR18</accession>
<organism evidence="1 2">
    <name type="scientific">Deinococcus radiotolerans</name>
    <dbReference type="NCBI Taxonomy" id="1309407"/>
    <lineage>
        <taxon>Bacteria</taxon>
        <taxon>Thermotogati</taxon>
        <taxon>Deinococcota</taxon>
        <taxon>Deinococci</taxon>
        <taxon>Deinococcales</taxon>
        <taxon>Deinococcaceae</taxon>
        <taxon>Deinococcus</taxon>
    </lineage>
</organism>
<gene>
    <name evidence="1" type="ORF">GCM10010844_41470</name>
</gene>
<keyword evidence="2" id="KW-1185">Reference proteome</keyword>
<evidence type="ECO:0000313" key="2">
    <source>
        <dbReference type="Proteomes" id="UP000604341"/>
    </source>
</evidence>
<evidence type="ECO:0000313" key="1">
    <source>
        <dbReference type="EMBL" id="GGL18347.1"/>
    </source>
</evidence>
<sequence length="127" mass="14164">MTYSAPLDLVNGTTVTVMPWPYLHFAARYAEYRKLLRSFRERAVFNEDGEHPQDLLIERVVTGAVESEADRAQIHAADIGNLLQVIHDLNRLDDVAAKPLSLYQRLLQAESSALETPGEPTSTTSPT</sequence>
<dbReference type="Proteomes" id="UP000604341">
    <property type="component" value="Unassembled WGS sequence"/>
</dbReference>
<dbReference type="EMBL" id="BMPE01000027">
    <property type="protein sequence ID" value="GGL18347.1"/>
    <property type="molecule type" value="Genomic_DNA"/>
</dbReference>
<dbReference type="RefSeq" id="WP_189070888.1">
    <property type="nucleotide sequence ID" value="NZ_BMPE01000027.1"/>
</dbReference>